<organism evidence="2">
    <name type="scientific">Drosophila grimshawi</name>
    <name type="common">Hawaiian fruit fly</name>
    <name type="synonym">Idiomyia grimshawi</name>
    <dbReference type="NCBI Taxonomy" id="7222"/>
    <lineage>
        <taxon>Eukaryota</taxon>
        <taxon>Metazoa</taxon>
        <taxon>Ecdysozoa</taxon>
        <taxon>Arthropoda</taxon>
        <taxon>Hexapoda</taxon>
        <taxon>Insecta</taxon>
        <taxon>Pterygota</taxon>
        <taxon>Neoptera</taxon>
        <taxon>Endopterygota</taxon>
        <taxon>Diptera</taxon>
        <taxon>Brachycera</taxon>
        <taxon>Muscomorpha</taxon>
        <taxon>Ephydroidea</taxon>
        <taxon>Drosophilidae</taxon>
        <taxon>Drosophila</taxon>
        <taxon>Hawaiian Drosophila</taxon>
    </lineage>
</organism>
<dbReference type="PhylomeDB" id="B4JHX1"/>
<dbReference type="EMBL" id="CH916369">
    <property type="protein sequence ID" value="EDV92879.1"/>
    <property type="molecule type" value="Genomic_DNA"/>
</dbReference>
<evidence type="ECO:0000313" key="1">
    <source>
        <dbReference type="EMBL" id="EDV92879.1"/>
    </source>
</evidence>
<gene>
    <name evidence="1" type="primary">Dgri\GH18588</name>
    <name evidence="1" type="ORF">Dgri_GH18588</name>
</gene>
<dbReference type="AlphaFoldDB" id="B4JHX1"/>
<evidence type="ECO:0000313" key="2">
    <source>
        <dbReference type="Proteomes" id="UP000001070"/>
    </source>
</evidence>
<reference evidence="1 2" key="1">
    <citation type="journal article" date="2007" name="Nature">
        <title>Evolution of genes and genomes on the Drosophila phylogeny.</title>
        <authorList>
            <consortium name="Drosophila 12 Genomes Consortium"/>
            <person name="Clark A.G."/>
            <person name="Eisen M.B."/>
            <person name="Smith D.R."/>
            <person name="Bergman C.M."/>
            <person name="Oliver B."/>
            <person name="Markow T.A."/>
            <person name="Kaufman T.C."/>
            <person name="Kellis M."/>
            <person name="Gelbart W."/>
            <person name="Iyer V.N."/>
            <person name="Pollard D.A."/>
            <person name="Sackton T.B."/>
            <person name="Larracuente A.M."/>
            <person name="Singh N.D."/>
            <person name="Abad J.P."/>
            <person name="Abt D.N."/>
            <person name="Adryan B."/>
            <person name="Aguade M."/>
            <person name="Akashi H."/>
            <person name="Anderson W.W."/>
            <person name="Aquadro C.F."/>
            <person name="Ardell D.H."/>
            <person name="Arguello R."/>
            <person name="Artieri C.G."/>
            <person name="Barbash D.A."/>
            <person name="Barker D."/>
            <person name="Barsanti P."/>
            <person name="Batterham P."/>
            <person name="Batzoglou S."/>
            <person name="Begun D."/>
            <person name="Bhutkar A."/>
            <person name="Blanco E."/>
            <person name="Bosak S.A."/>
            <person name="Bradley R.K."/>
            <person name="Brand A.D."/>
            <person name="Brent M.R."/>
            <person name="Brooks A.N."/>
            <person name="Brown R.H."/>
            <person name="Butlin R.K."/>
            <person name="Caggese C."/>
            <person name="Calvi B.R."/>
            <person name="Bernardo de Carvalho A."/>
            <person name="Caspi A."/>
            <person name="Castrezana S."/>
            <person name="Celniker S.E."/>
            <person name="Chang J.L."/>
            <person name="Chapple C."/>
            <person name="Chatterji S."/>
            <person name="Chinwalla A."/>
            <person name="Civetta A."/>
            <person name="Clifton S.W."/>
            <person name="Comeron J.M."/>
            <person name="Costello J.C."/>
            <person name="Coyne J.A."/>
            <person name="Daub J."/>
            <person name="David R.G."/>
            <person name="Delcher A.L."/>
            <person name="Delehaunty K."/>
            <person name="Do C.B."/>
            <person name="Ebling H."/>
            <person name="Edwards K."/>
            <person name="Eickbush T."/>
            <person name="Evans J.D."/>
            <person name="Filipski A."/>
            <person name="Findeiss S."/>
            <person name="Freyhult E."/>
            <person name="Fulton L."/>
            <person name="Fulton R."/>
            <person name="Garcia A.C."/>
            <person name="Gardiner A."/>
            <person name="Garfield D.A."/>
            <person name="Garvin B.E."/>
            <person name="Gibson G."/>
            <person name="Gilbert D."/>
            <person name="Gnerre S."/>
            <person name="Godfrey J."/>
            <person name="Good R."/>
            <person name="Gotea V."/>
            <person name="Gravely B."/>
            <person name="Greenberg A.J."/>
            <person name="Griffiths-Jones S."/>
            <person name="Gross S."/>
            <person name="Guigo R."/>
            <person name="Gustafson E.A."/>
            <person name="Haerty W."/>
            <person name="Hahn M.W."/>
            <person name="Halligan D.L."/>
            <person name="Halpern A.L."/>
            <person name="Halter G.M."/>
            <person name="Han M.V."/>
            <person name="Heger A."/>
            <person name="Hillier L."/>
            <person name="Hinrichs A.S."/>
            <person name="Holmes I."/>
            <person name="Hoskins R.A."/>
            <person name="Hubisz M.J."/>
            <person name="Hultmark D."/>
            <person name="Huntley M.A."/>
            <person name="Jaffe D.B."/>
            <person name="Jagadeeshan S."/>
            <person name="Jeck W.R."/>
            <person name="Johnson J."/>
            <person name="Jones C.D."/>
            <person name="Jordan W.C."/>
            <person name="Karpen G.H."/>
            <person name="Kataoka E."/>
            <person name="Keightley P.D."/>
            <person name="Kheradpour P."/>
            <person name="Kirkness E.F."/>
            <person name="Koerich L.B."/>
            <person name="Kristiansen K."/>
            <person name="Kudrna D."/>
            <person name="Kulathinal R.J."/>
            <person name="Kumar S."/>
            <person name="Kwok R."/>
            <person name="Lander E."/>
            <person name="Langley C.H."/>
            <person name="Lapoint R."/>
            <person name="Lazzaro B.P."/>
            <person name="Lee S.J."/>
            <person name="Levesque L."/>
            <person name="Li R."/>
            <person name="Lin C.F."/>
            <person name="Lin M.F."/>
            <person name="Lindblad-Toh K."/>
            <person name="Llopart A."/>
            <person name="Long M."/>
            <person name="Low L."/>
            <person name="Lozovsky E."/>
            <person name="Lu J."/>
            <person name="Luo M."/>
            <person name="Machado C.A."/>
            <person name="Makalowski W."/>
            <person name="Marzo M."/>
            <person name="Matsuda M."/>
            <person name="Matzkin L."/>
            <person name="McAllister B."/>
            <person name="McBride C.S."/>
            <person name="McKernan B."/>
            <person name="McKernan K."/>
            <person name="Mendez-Lago M."/>
            <person name="Minx P."/>
            <person name="Mollenhauer M.U."/>
            <person name="Montooth K."/>
            <person name="Mount S.M."/>
            <person name="Mu X."/>
            <person name="Myers E."/>
            <person name="Negre B."/>
            <person name="Newfeld S."/>
            <person name="Nielsen R."/>
            <person name="Noor M.A."/>
            <person name="O'Grady P."/>
            <person name="Pachter L."/>
            <person name="Papaceit M."/>
            <person name="Parisi M.J."/>
            <person name="Parisi M."/>
            <person name="Parts L."/>
            <person name="Pedersen J.S."/>
            <person name="Pesole G."/>
            <person name="Phillippy A.M."/>
            <person name="Ponting C.P."/>
            <person name="Pop M."/>
            <person name="Porcelli D."/>
            <person name="Powell J.R."/>
            <person name="Prohaska S."/>
            <person name="Pruitt K."/>
            <person name="Puig M."/>
            <person name="Quesneville H."/>
            <person name="Ram K.R."/>
            <person name="Rand D."/>
            <person name="Rasmussen M.D."/>
            <person name="Reed L.K."/>
            <person name="Reenan R."/>
            <person name="Reily A."/>
            <person name="Remington K.A."/>
            <person name="Rieger T.T."/>
            <person name="Ritchie M.G."/>
            <person name="Robin C."/>
            <person name="Rogers Y.H."/>
            <person name="Rohde C."/>
            <person name="Rozas J."/>
            <person name="Rubenfield M.J."/>
            <person name="Ruiz A."/>
            <person name="Russo S."/>
            <person name="Salzberg S.L."/>
            <person name="Sanchez-Gracia A."/>
            <person name="Saranga D.J."/>
            <person name="Sato H."/>
            <person name="Schaeffer S.W."/>
            <person name="Schatz M.C."/>
            <person name="Schlenke T."/>
            <person name="Schwartz R."/>
            <person name="Segarra C."/>
            <person name="Singh R.S."/>
            <person name="Sirot L."/>
            <person name="Sirota M."/>
            <person name="Sisneros N.B."/>
            <person name="Smith C.D."/>
            <person name="Smith T.F."/>
            <person name="Spieth J."/>
            <person name="Stage D.E."/>
            <person name="Stark A."/>
            <person name="Stephan W."/>
            <person name="Strausberg R.L."/>
            <person name="Strempel S."/>
            <person name="Sturgill D."/>
            <person name="Sutton G."/>
            <person name="Sutton G.G."/>
            <person name="Tao W."/>
            <person name="Teichmann S."/>
            <person name="Tobari Y.N."/>
            <person name="Tomimura Y."/>
            <person name="Tsolas J.M."/>
            <person name="Valente V.L."/>
            <person name="Venter E."/>
            <person name="Venter J.C."/>
            <person name="Vicario S."/>
            <person name="Vieira F.G."/>
            <person name="Vilella A.J."/>
            <person name="Villasante A."/>
            <person name="Walenz B."/>
            <person name="Wang J."/>
            <person name="Wasserman M."/>
            <person name="Watts T."/>
            <person name="Wilson D."/>
            <person name="Wilson R.K."/>
            <person name="Wing R.A."/>
            <person name="Wolfner M.F."/>
            <person name="Wong A."/>
            <person name="Wong G.K."/>
            <person name="Wu C.I."/>
            <person name="Wu G."/>
            <person name="Yamamoto D."/>
            <person name="Yang H.P."/>
            <person name="Yang S.P."/>
            <person name="Yorke J.A."/>
            <person name="Yoshida K."/>
            <person name="Zdobnov E."/>
            <person name="Zhang P."/>
            <person name="Zhang Y."/>
            <person name="Zimin A.V."/>
            <person name="Baldwin J."/>
            <person name="Abdouelleil A."/>
            <person name="Abdulkadir J."/>
            <person name="Abebe A."/>
            <person name="Abera B."/>
            <person name="Abreu J."/>
            <person name="Acer S.C."/>
            <person name="Aftuck L."/>
            <person name="Alexander A."/>
            <person name="An P."/>
            <person name="Anderson E."/>
            <person name="Anderson S."/>
            <person name="Arachi H."/>
            <person name="Azer M."/>
            <person name="Bachantsang P."/>
            <person name="Barry A."/>
            <person name="Bayul T."/>
            <person name="Berlin A."/>
            <person name="Bessette D."/>
            <person name="Bloom T."/>
            <person name="Blye J."/>
            <person name="Boguslavskiy L."/>
            <person name="Bonnet C."/>
            <person name="Boukhgalter B."/>
            <person name="Bourzgui I."/>
            <person name="Brown A."/>
            <person name="Cahill P."/>
            <person name="Channer S."/>
            <person name="Cheshatsang Y."/>
            <person name="Chuda L."/>
            <person name="Citroen M."/>
            <person name="Collymore A."/>
            <person name="Cooke P."/>
            <person name="Costello M."/>
            <person name="D'Aco K."/>
            <person name="Daza R."/>
            <person name="De Haan G."/>
            <person name="DeGray S."/>
            <person name="DeMaso C."/>
            <person name="Dhargay N."/>
            <person name="Dooley K."/>
            <person name="Dooley E."/>
            <person name="Doricent M."/>
            <person name="Dorje P."/>
            <person name="Dorjee K."/>
            <person name="Dupes A."/>
            <person name="Elong R."/>
            <person name="Falk J."/>
            <person name="Farina A."/>
            <person name="Faro S."/>
            <person name="Ferguson D."/>
            <person name="Fisher S."/>
            <person name="Foley C.D."/>
            <person name="Franke A."/>
            <person name="Friedrich D."/>
            <person name="Gadbois L."/>
            <person name="Gearin G."/>
            <person name="Gearin C.R."/>
            <person name="Giannoukos G."/>
            <person name="Goode T."/>
            <person name="Graham J."/>
            <person name="Grandbois E."/>
            <person name="Grewal S."/>
            <person name="Gyaltsen K."/>
            <person name="Hafez N."/>
            <person name="Hagos B."/>
            <person name="Hall J."/>
            <person name="Henson C."/>
            <person name="Hollinger A."/>
            <person name="Honan T."/>
            <person name="Huard M.D."/>
            <person name="Hughes L."/>
            <person name="Hurhula B."/>
            <person name="Husby M.E."/>
            <person name="Kamat A."/>
            <person name="Kanga B."/>
            <person name="Kashin S."/>
            <person name="Khazanovich D."/>
            <person name="Kisner P."/>
            <person name="Lance K."/>
            <person name="Lara M."/>
            <person name="Lee W."/>
            <person name="Lennon N."/>
            <person name="Letendre F."/>
            <person name="LeVine R."/>
            <person name="Lipovsky A."/>
            <person name="Liu X."/>
            <person name="Liu J."/>
            <person name="Liu S."/>
            <person name="Lokyitsang T."/>
            <person name="Lokyitsang Y."/>
            <person name="Lubonja R."/>
            <person name="Lui A."/>
            <person name="MacDonald P."/>
            <person name="Magnisalis V."/>
            <person name="Maru K."/>
            <person name="Matthews C."/>
            <person name="McCusker W."/>
            <person name="McDonough S."/>
            <person name="Mehta T."/>
            <person name="Meldrim J."/>
            <person name="Meneus L."/>
            <person name="Mihai O."/>
            <person name="Mihalev A."/>
            <person name="Mihova T."/>
            <person name="Mittelman R."/>
            <person name="Mlenga V."/>
            <person name="Montmayeur A."/>
            <person name="Mulrain L."/>
            <person name="Navidi A."/>
            <person name="Naylor J."/>
            <person name="Negash T."/>
            <person name="Nguyen T."/>
            <person name="Nguyen N."/>
            <person name="Nicol R."/>
            <person name="Norbu C."/>
            <person name="Norbu N."/>
            <person name="Novod N."/>
            <person name="O'Neill B."/>
            <person name="Osman S."/>
            <person name="Markiewicz E."/>
            <person name="Oyono O.L."/>
            <person name="Patti C."/>
            <person name="Phunkhang P."/>
            <person name="Pierre F."/>
            <person name="Priest M."/>
            <person name="Raghuraman S."/>
            <person name="Rege F."/>
            <person name="Reyes R."/>
            <person name="Rise C."/>
            <person name="Rogov P."/>
            <person name="Ross K."/>
            <person name="Ryan E."/>
            <person name="Settipalli S."/>
            <person name="Shea T."/>
            <person name="Sherpa N."/>
            <person name="Shi L."/>
            <person name="Shih D."/>
            <person name="Sparrow T."/>
            <person name="Spaulding J."/>
            <person name="Stalker J."/>
            <person name="Stange-Thomann N."/>
            <person name="Stavropoulos S."/>
            <person name="Stone C."/>
            <person name="Strader C."/>
            <person name="Tesfaye S."/>
            <person name="Thomson T."/>
            <person name="Thoulutsang Y."/>
            <person name="Thoulutsang D."/>
            <person name="Topham K."/>
            <person name="Topping I."/>
            <person name="Tsamla T."/>
            <person name="Vassiliev H."/>
            <person name="Vo A."/>
            <person name="Wangchuk T."/>
            <person name="Wangdi T."/>
            <person name="Weiand M."/>
            <person name="Wilkinson J."/>
            <person name="Wilson A."/>
            <person name="Yadav S."/>
            <person name="Young G."/>
            <person name="Yu Q."/>
            <person name="Zembek L."/>
            <person name="Zhong D."/>
            <person name="Zimmer A."/>
            <person name="Zwirko Z."/>
            <person name="Jaffe D.B."/>
            <person name="Alvarez P."/>
            <person name="Brockman W."/>
            <person name="Butler J."/>
            <person name="Chin C."/>
            <person name="Gnerre S."/>
            <person name="Grabherr M."/>
            <person name="Kleber M."/>
            <person name="Mauceli E."/>
            <person name="MacCallum I."/>
        </authorList>
    </citation>
    <scope>NUCLEOTIDE SEQUENCE [LARGE SCALE GENOMIC DNA]</scope>
    <source>
        <strain evidence="2">Tucson 15287-2541.00</strain>
    </source>
</reference>
<name>B4JHX1_DROGR</name>
<dbReference type="InParanoid" id="B4JHX1"/>
<proteinExistence type="predicted"/>
<protein>
    <submittedName>
        <fullName evidence="1">GH18588</fullName>
    </submittedName>
</protein>
<accession>B4JHX1</accession>
<dbReference type="Proteomes" id="UP000001070">
    <property type="component" value="Unassembled WGS sequence"/>
</dbReference>
<keyword evidence="2" id="KW-1185">Reference proteome</keyword>
<dbReference type="HOGENOM" id="CLU_2624579_0_0_1"/>
<sequence length="78" mass="8627">MELIADRLKVGDKKRLVSEPLIIETDKEDADAGIGAGYGEVAPTSIPNSTKDGFAVDYLLQKISMRQLRLVEALKMHR</sequence>